<dbReference type="PANTHER" id="PTHR12631:SF8">
    <property type="entry name" value="ALPHA-L-IDURONIDASE"/>
    <property type="match status" value="1"/>
</dbReference>
<keyword evidence="8" id="KW-1185">Reference proteome</keyword>
<dbReference type="Pfam" id="PF21200">
    <property type="entry name" value="Glyco_hydro_39_C"/>
    <property type="match status" value="1"/>
</dbReference>
<dbReference type="GO" id="GO:0005975">
    <property type="term" value="P:carbohydrate metabolic process"/>
    <property type="evidence" value="ECO:0007669"/>
    <property type="project" value="InterPro"/>
</dbReference>
<organism evidence="7 8">
    <name type="scientific">Acanthosepion pharaonis</name>
    <name type="common">Pharaoh cuttlefish</name>
    <name type="synonym">Sepia pharaonis</name>
    <dbReference type="NCBI Taxonomy" id="158019"/>
    <lineage>
        <taxon>Eukaryota</taxon>
        <taxon>Metazoa</taxon>
        <taxon>Spiralia</taxon>
        <taxon>Lophotrochozoa</taxon>
        <taxon>Mollusca</taxon>
        <taxon>Cephalopoda</taxon>
        <taxon>Coleoidea</taxon>
        <taxon>Decapodiformes</taxon>
        <taxon>Sepiida</taxon>
        <taxon>Sepiina</taxon>
        <taxon>Sepiidae</taxon>
        <taxon>Acanthosepion</taxon>
    </lineage>
</organism>
<dbReference type="PRINTS" id="PR00745">
    <property type="entry name" value="GLHYDRLASE39"/>
</dbReference>
<keyword evidence="2 7" id="KW-0378">Hydrolase</keyword>
<evidence type="ECO:0000256" key="1">
    <source>
        <dbReference type="ARBA" id="ARBA00008875"/>
    </source>
</evidence>
<dbReference type="InterPro" id="IPR049166">
    <property type="entry name" value="GH39_cat"/>
</dbReference>
<dbReference type="InterPro" id="IPR000514">
    <property type="entry name" value="Glyco_hydro_39"/>
</dbReference>
<dbReference type="EC" id="3.2.1.76" evidence="7"/>
<protein>
    <submittedName>
        <fullName evidence="7">IDUA</fullName>
        <ecNumber evidence="7">3.2.1.76</ecNumber>
    </submittedName>
</protein>
<dbReference type="InterPro" id="IPR049165">
    <property type="entry name" value="GH39_as"/>
</dbReference>
<dbReference type="OrthoDB" id="15153at2759"/>
<evidence type="ECO:0000256" key="4">
    <source>
        <dbReference type="PIRSR" id="PIRSR600514-1"/>
    </source>
</evidence>
<accession>A0A812AVH6</accession>
<feature type="domain" description="Alpha-L-iduronidase C-terminal" evidence="6">
    <location>
        <begin position="527"/>
        <end position="621"/>
    </location>
</feature>
<gene>
    <name evidence="7" type="ORF">SPHA_5132</name>
</gene>
<keyword evidence="3 7" id="KW-0326">Glycosidase</keyword>
<comment type="caution">
    <text evidence="7">The sequence shown here is derived from an EMBL/GenBank/DDBJ whole genome shotgun (WGS) entry which is preliminary data.</text>
</comment>
<dbReference type="Pfam" id="PF01229">
    <property type="entry name" value="Glyco_hydro_39"/>
    <property type="match status" value="1"/>
</dbReference>
<dbReference type="PROSITE" id="PS01027">
    <property type="entry name" value="GLYCOSYL_HYDROL_F39"/>
    <property type="match status" value="1"/>
</dbReference>
<feature type="active site" description="Proton donor" evidence="4">
    <location>
        <position position="139"/>
    </location>
</feature>
<dbReference type="GO" id="GO:0003940">
    <property type="term" value="F:L-iduronidase activity"/>
    <property type="evidence" value="ECO:0007669"/>
    <property type="project" value="UniProtKB-EC"/>
</dbReference>
<dbReference type="Gene3D" id="2.60.40.10">
    <property type="entry name" value="Immunoglobulins"/>
    <property type="match status" value="1"/>
</dbReference>
<evidence type="ECO:0000313" key="7">
    <source>
        <dbReference type="EMBL" id="CAE1157298.1"/>
    </source>
</evidence>
<dbReference type="InterPro" id="IPR003961">
    <property type="entry name" value="FN3_dom"/>
</dbReference>
<dbReference type="AlphaFoldDB" id="A0A812AVH6"/>
<dbReference type="SUPFAM" id="SSF51445">
    <property type="entry name" value="(Trans)glycosidases"/>
    <property type="match status" value="1"/>
</dbReference>
<dbReference type="InterPro" id="IPR036116">
    <property type="entry name" value="FN3_sf"/>
</dbReference>
<dbReference type="Proteomes" id="UP000597762">
    <property type="component" value="Unassembled WGS sequence"/>
</dbReference>
<dbReference type="InterPro" id="IPR049167">
    <property type="entry name" value="GH39_C"/>
</dbReference>
<dbReference type="Gene3D" id="2.60.40.1500">
    <property type="entry name" value="Glycosyl hydrolase domain, family 39"/>
    <property type="match status" value="1"/>
</dbReference>
<dbReference type="InterPro" id="IPR013783">
    <property type="entry name" value="Ig-like_fold"/>
</dbReference>
<dbReference type="InterPro" id="IPR051923">
    <property type="entry name" value="Glycosyl_Hydrolase_39"/>
</dbReference>
<dbReference type="InterPro" id="IPR017853">
    <property type="entry name" value="GH"/>
</dbReference>
<proteinExistence type="inferred from homology"/>
<evidence type="ECO:0000256" key="3">
    <source>
        <dbReference type="ARBA" id="ARBA00023295"/>
    </source>
</evidence>
<dbReference type="PANTHER" id="PTHR12631">
    <property type="entry name" value="ALPHA-L-IDURONIDASE"/>
    <property type="match status" value="1"/>
</dbReference>
<evidence type="ECO:0000313" key="8">
    <source>
        <dbReference type="Proteomes" id="UP000597762"/>
    </source>
</evidence>
<dbReference type="EMBL" id="CAHIKZ030000170">
    <property type="protein sequence ID" value="CAE1157298.1"/>
    <property type="molecule type" value="Genomic_DNA"/>
</dbReference>
<dbReference type="SUPFAM" id="SSF49265">
    <property type="entry name" value="Fibronectin type III"/>
    <property type="match status" value="1"/>
</dbReference>
<comment type="similarity">
    <text evidence="1">Belongs to the glycosyl hydrolase 39 family.</text>
</comment>
<dbReference type="SUPFAM" id="SSF51011">
    <property type="entry name" value="Glycosyl hydrolase domain"/>
    <property type="match status" value="1"/>
</dbReference>
<dbReference type="CDD" id="cd00063">
    <property type="entry name" value="FN3"/>
    <property type="match status" value="1"/>
</dbReference>
<feature type="domain" description="Glycosyl hydrolases family 39 N-terminal catalytic" evidence="5">
    <location>
        <begin position="2"/>
        <end position="480"/>
    </location>
</feature>
<name>A0A812AVH6_ACAPH</name>
<sequence length="622" mass="71818">MRHFWRSTGFCPSKPHSESFKYDTGPDMIQNLAYIGAIPFSGIQQVRIHWLLDLVQVKEWNLKPIYEFLWLDRLVDQLHVNGLFPGFELMGTLNNFFNDFENRTQLILWKDLVKQIAERYLKKYGLHYVQQWNFETWNEPDCHDFDTVNMTITGFLNYYDACSEGLKMAHNSLKFGGPGDGCYYKKHHHGHKKFAHALLSHVINGTNYFTGEKGVRIDFLSWHLKGEGKARHILDLEQQLAAEIHLKYPALQSKPFYNDEADPLVGWSKPRSWRADVNYASLVVKVISQHQNLCDSLLLNYSLLSNDNAFLSYYPHQFTQRTLLARFQMNNSSPQHVQFICKPVYTAMVMLAYLGEEQLNINITGEGYLKKEDKNFGGLATRHISNKSLPSDSFQISLLLFNATDPGPIYELEKDPNMNWGNMHKLSVHIYVSVPPTSSKDLQMMVYKINNTFGNPYDVWKNMGKPDFPTKEQFQEIRKQEGLQMLYHAAINPGVVDLPVLGFSAPSLLLVHICSKAASPPGQVISVRVQNITRNQVLVVWSDSLIGSKCILRYEVEFSKSDSSSDYVRINKFNTTLTAYVFAPIMDQQVTENELVRGYYRVKAVDYWHRSGRFSRPFYYSN</sequence>
<evidence type="ECO:0000256" key="2">
    <source>
        <dbReference type="ARBA" id="ARBA00022801"/>
    </source>
</evidence>
<dbReference type="Gene3D" id="3.20.20.80">
    <property type="entry name" value="Glycosidases"/>
    <property type="match status" value="1"/>
</dbReference>
<evidence type="ECO:0000259" key="6">
    <source>
        <dbReference type="Pfam" id="PF21200"/>
    </source>
</evidence>
<evidence type="ECO:0000259" key="5">
    <source>
        <dbReference type="Pfam" id="PF01229"/>
    </source>
</evidence>
<reference evidence="7" key="1">
    <citation type="submission" date="2021-01" db="EMBL/GenBank/DDBJ databases">
        <authorList>
            <person name="Li R."/>
            <person name="Bekaert M."/>
        </authorList>
    </citation>
    <scope>NUCLEOTIDE SEQUENCE</scope>
    <source>
        <strain evidence="7">Farmed</strain>
    </source>
</reference>